<keyword evidence="3" id="KW-1185">Reference proteome</keyword>
<organism evidence="2 3">
    <name type="scientific">Nonomuraea jabiensis</name>
    <dbReference type="NCBI Taxonomy" id="882448"/>
    <lineage>
        <taxon>Bacteria</taxon>
        <taxon>Bacillati</taxon>
        <taxon>Actinomycetota</taxon>
        <taxon>Actinomycetes</taxon>
        <taxon>Streptosporangiales</taxon>
        <taxon>Streptosporangiaceae</taxon>
        <taxon>Nonomuraea</taxon>
    </lineage>
</organism>
<proteinExistence type="predicted"/>
<feature type="transmembrane region" description="Helical" evidence="1">
    <location>
        <begin position="12"/>
        <end position="30"/>
    </location>
</feature>
<keyword evidence="1" id="KW-0812">Transmembrane</keyword>
<evidence type="ECO:0000313" key="2">
    <source>
        <dbReference type="EMBL" id="MBB5780724.1"/>
    </source>
</evidence>
<gene>
    <name evidence="2" type="ORF">HD596_007480</name>
</gene>
<evidence type="ECO:0008006" key="4">
    <source>
        <dbReference type="Google" id="ProtNLM"/>
    </source>
</evidence>
<dbReference type="EMBL" id="JACHMB010000001">
    <property type="protein sequence ID" value="MBB5780724.1"/>
    <property type="molecule type" value="Genomic_DNA"/>
</dbReference>
<name>A0A7W9GBH8_9ACTN</name>
<keyword evidence="1" id="KW-1133">Transmembrane helix</keyword>
<feature type="transmembrane region" description="Helical" evidence="1">
    <location>
        <begin position="42"/>
        <end position="60"/>
    </location>
</feature>
<sequence length="265" mass="28893">MFGRYLRSQLVVLLCGGLVGPIFVIVYLAVGPAEREEIQWMFYVGLLLTVSNVLVAVALARRSAKAAARTAALERTGVLTLAQITGMSETGTTINDQPLIKLGLRIEGPGFAFDAQDRVLAGVTRAGNFNARRLVVLVDPATHEHQIDWDRSALVNGLVPARFTLEEENRTYDLSGQAGPLMEILQLLKASGIPLNGMMDVRSRPELRRQIQAVVRRAADAASPAHPPSERSAAQRLEELEGLRTTGAITDDEYAAKRQQIISEI</sequence>
<accession>A0A7W9GBH8</accession>
<reference evidence="2 3" key="1">
    <citation type="submission" date="2020-08" db="EMBL/GenBank/DDBJ databases">
        <title>Sequencing the genomes of 1000 actinobacteria strains.</title>
        <authorList>
            <person name="Klenk H.-P."/>
        </authorList>
    </citation>
    <scope>NUCLEOTIDE SEQUENCE [LARGE SCALE GENOMIC DNA]</scope>
    <source>
        <strain evidence="2 3">DSM 45507</strain>
    </source>
</reference>
<protein>
    <recommendedName>
        <fullName evidence="4">SHOCT domain-containing protein</fullName>
    </recommendedName>
</protein>
<comment type="caution">
    <text evidence="2">The sequence shown here is derived from an EMBL/GenBank/DDBJ whole genome shotgun (WGS) entry which is preliminary data.</text>
</comment>
<dbReference type="Proteomes" id="UP000579153">
    <property type="component" value="Unassembled WGS sequence"/>
</dbReference>
<dbReference type="AlphaFoldDB" id="A0A7W9GBH8"/>
<dbReference type="RefSeq" id="WP_185074141.1">
    <property type="nucleotide sequence ID" value="NZ_JACHMB010000001.1"/>
</dbReference>
<evidence type="ECO:0000313" key="3">
    <source>
        <dbReference type="Proteomes" id="UP000579153"/>
    </source>
</evidence>
<evidence type="ECO:0000256" key="1">
    <source>
        <dbReference type="SAM" id="Phobius"/>
    </source>
</evidence>
<keyword evidence="1" id="KW-0472">Membrane</keyword>